<proteinExistence type="predicted"/>
<feature type="region of interest" description="Disordered" evidence="1">
    <location>
        <begin position="152"/>
        <end position="176"/>
    </location>
</feature>
<protein>
    <submittedName>
        <fullName evidence="2">Uncharacterized protein</fullName>
    </submittedName>
</protein>
<accession>A0A0D0VXZ7</accession>
<dbReference type="GeneID" id="301304325"/>
<dbReference type="PATRIC" id="fig|47853.6.peg.1970"/>
<dbReference type="Proteomes" id="UP000032254">
    <property type="component" value="Unassembled WGS sequence"/>
</dbReference>
<evidence type="ECO:0000313" key="3">
    <source>
        <dbReference type="Proteomes" id="UP000032254"/>
    </source>
</evidence>
<sequence length="187" mass="19985">MNSHGDDLQTWVTFLRRWRTEQSAAPGGLPKLVEAALPADGWARFVAMLIGALDQRLKLWADGLLAAMAAAGDEFEWARALVQGRRGLASIRAVAGSPGLPEPLARHLLGLVDAQIELVQRALEDGVEQLRRQGGDGPLVHARMRTVRENPLTASTAPGSGPVDEWATDPAGPARRRIIVAGPATPD</sequence>
<dbReference type="RefSeq" id="WP_052503672.1">
    <property type="nucleotide sequence ID" value="NZ_JXSX01000001.1"/>
</dbReference>
<dbReference type="EMBL" id="JXSX01000001">
    <property type="protein sequence ID" value="KIR65568.1"/>
    <property type="molecule type" value="Genomic_DNA"/>
</dbReference>
<reference evidence="2 3" key="1">
    <citation type="submission" date="2015-01" db="EMBL/GenBank/DDBJ databases">
        <title>Sequencing and annotation of Micromonospora carbonacea strain JXNU-1 genome.</title>
        <authorList>
            <person name="Long Z."/>
            <person name="Huang Y."/>
            <person name="Jiang Y."/>
        </authorList>
    </citation>
    <scope>NUCLEOTIDE SEQUENCE [LARGE SCALE GENOMIC DNA]</scope>
    <source>
        <strain evidence="2 3">JXNU-1</strain>
    </source>
</reference>
<dbReference type="OrthoDB" id="4269714at2"/>
<organism evidence="2 3">
    <name type="scientific">Micromonospora haikouensis</name>
    <dbReference type="NCBI Taxonomy" id="686309"/>
    <lineage>
        <taxon>Bacteria</taxon>
        <taxon>Bacillati</taxon>
        <taxon>Actinomycetota</taxon>
        <taxon>Actinomycetes</taxon>
        <taxon>Micromonosporales</taxon>
        <taxon>Micromonosporaceae</taxon>
        <taxon>Micromonospora</taxon>
    </lineage>
</organism>
<gene>
    <name evidence="2" type="ORF">TK50_09270</name>
</gene>
<comment type="caution">
    <text evidence="2">The sequence shown here is derived from an EMBL/GenBank/DDBJ whole genome shotgun (WGS) entry which is preliminary data.</text>
</comment>
<keyword evidence="3" id="KW-1185">Reference proteome</keyword>
<evidence type="ECO:0000256" key="1">
    <source>
        <dbReference type="SAM" id="MobiDB-lite"/>
    </source>
</evidence>
<dbReference type="AlphaFoldDB" id="A0A0D0VXZ7"/>
<evidence type="ECO:0000313" key="2">
    <source>
        <dbReference type="EMBL" id="KIR65568.1"/>
    </source>
</evidence>
<name>A0A0D0VXZ7_9ACTN</name>